<comment type="caution">
    <text evidence="1">The sequence shown here is derived from an EMBL/GenBank/DDBJ whole genome shotgun (WGS) entry which is preliminary data.</text>
</comment>
<sequence length="88" mass="9903">MVAFSETTILNDNLTEQRVVQRVQVSRSWLTRQQDKIRTTGHDWLSVYVVASRHDLERVMSEKQYSLSGSRYGAGVKTNLPAATCGAC</sequence>
<name>A0AAE1DRW3_9GAST</name>
<dbReference type="EMBL" id="JAWDGP010002765">
    <property type="protein sequence ID" value="KAK3780045.1"/>
    <property type="molecule type" value="Genomic_DNA"/>
</dbReference>
<proteinExistence type="predicted"/>
<accession>A0AAE1DRW3</accession>
<reference evidence="1" key="1">
    <citation type="journal article" date="2023" name="G3 (Bethesda)">
        <title>A reference genome for the long-term kleptoplast-retaining sea slug Elysia crispata morphotype clarki.</title>
        <authorList>
            <person name="Eastman K.E."/>
            <person name="Pendleton A.L."/>
            <person name="Shaikh M.A."/>
            <person name="Suttiyut T."/>
            <person name="Ogas R."/>
            <person name="Tomko P."/>
            <person name="Gavelis G."/>
            <person name="Widhalm J.R."/>
            <person name="Wisecaver J.H."/>
        </authorList>
    </citation>
    <scope>NUCLEOTIDE SEQUENCE</scope>
    <source>
        <strain evidence="1">ECLA1</strain>
    </source>
</reference>
<gene>
    <name evidence="1" type="ORF">RRG08_064854</name>
</gene>
<dbReference type="AlphaFoldDB" id="A0AAE1DRW3"/>
<organism evidence="1 2">
    <name type="scientific">Elysia crispata</name>
    <name type="common">lettuce slug</name>
    <dbReference type="NCBI Taxonomy" id="231223"/>
    <lineage>
        <taxon>Eukaryota</taxon>
        <taxon>Metazoa</taxon>
        <taxon>Spiralia</taxon>
        <taxon>Lophotrochozoa</taxon>
        <taxon>Mollusca</taxon>
        <taxon>Gastropoda</taxon>
        <taxon>Heterobranchia</taxon>
        <taxon>Euthyneura</taxon>
        <taxon>Panpulmonata</taxon>
        <taxon>Sacoglossa</taxon>
        <taxon>Placobranchoidea</taxon>
        <taxon>Plakobranchidae</taxon>
        <taxon>Elysia</taxon>
    </lineage>
</organism>
<dbReference type="Proteomes" id="UP001283361">
    <property type="component" value="Unassembled WGS sequence"/>
</dbReference>
<protein>
    <submittedName>
        <fullName evidence="1">Uncharacterized protein</fullName>
    </submittedName>
</protein>
<keyword evidence="2" id="KW-1185">Reference proteome</keyword>
<evidence type="ECO:0000313" key="1">
    <source>
        <dbReference type="EMBL" id="KAK3780045.1"/>
    </source>
</evidence>
<evidence type="ECO:0000313" key="2">
    <source>
        <dbReference type="Proteomes" id="UP001283361"/>
    </source>
</evidence>